<organism evidence="1 2">
    <name type="scientific">Lentinula edodes</name>
    <name type="common">Shiitake mushroom</name>
    <name type="synonym">Lentinus edodes</name>
    <dbReference type="NCBI Taxonomy" id="5353"/>
    <lineage>
        <taxon>Eukaryota</taxon>
        <taxon>Fungi</taxon>
        <taxon>Dikarya</taxon>
        <taxon>Basidiomycota</taxon>
        <taxon>Agaricomycotina</taxon>
        <taxon>Agaricomycetes</taxon>
        <taxon>Agaricomycetidae</taxon>
        <taxon>Agaricales</taxon>
        <taxon>Marasmiineae</taxon>
        <taxon>Omphalotaceae</taxon>
        <taxon>Lentinula</taxon>
    </lineage>
</organism>
<reference evidence="1 2" key="2">
    <citation type="submission" date="2017-02" db="EMBL/GenBank/DDBJ databases">
        <title>A genome survey and senescence transcriptome analysis in Lentinula edodes.</title>
        <authorList>
            <person name="Sakamoto Y."/>
            <person name="Nakade K."/>
            <person name="Sato S."/>
            <person name="Yoshida Y."/>
            <person name="Miyazaki K."/>
            <person name="Natsume S."/>
            <person name="Konno N."/>
        </authorList>
    </citation>
    <scope>NUCLEOTIDE SEQUENCE [LARGE SCALE GENOMIC DNA]</scope>
    <source>
        <strain evidence="1 2">NBRC 111202</strain>
    </source>
</reference>
<proteinExistence type="predicted"/>
<comment type="caution">
    <text evidence="1">The sequence shown here is derived from an EMBL/GenBank/DDBJ whole genome shotgun (WGS) entry which is preliminary data.</text>
</comment>
<dbReference type="Proteomes" id="UP000188533">
    <property type="component" value="Unassembled WGS sequence"/>
</dbReference>
<gene>
    <name evidence="1" type="ORF">LENED_005438</name>
</gene>
<sequence length="148" mass="17538">MVIKSFLLMHLIISSLKNHNLGLMLSPFPHLIVIRIPRRYPPSSVRNDHNHGLIPPFILSFLVKYFLLPPRLVVDLRTFNTISYIARRVPVLYMFNTFNVIRPSLCHWLHLSIMPESRNRSLFPIHIHNIHNIHIFLTKFGTFRRNIE</sequence>
<dbReference type="EMBL" id="BDGU01000150">
    <property type="protein sequence ID" value="GAW03696.1"/>
    <property type="molecule type" value="Genomic_DNA"/>
</dbReference>
<evidence type="ECO:0000313" key="1">
    <source>
        <dbReference type="EMBL" id="GAW03696.1"/>
    </source>
</evidence>
<keyword evidence="2" id="KW-1185">Reference proteome</keyword>
<accession>A0A1Q3E943</accession>
<reference evidence="1 2" key="1">
    <citation type="submission" date="2016-08" db="EMBL/GenBank/DDBJ databases">
        <authorList>
            <consortium name="Lentinula edodes genome sequencing consortium"/>
            <person name="Sakamoto Y."/>
            <person name="Nakade K."/>
            <person name="Sato S."/>
            <person name="Yoshida Y."/>
            <person name="Miyazaki K."/>
            <person name="Natsume S."/>
            <person name="Konno N."/>
        </authorList>
    </citation>
    <scope>NUCLEOTIDE SEQUENCE [LARGE SCALE GENOMIC DNA]</scope>
    <source>
        <strain evidence="1 2">NBRC 111202</strain>
    </source>
</reference>
<evidence type="ECO:0000313" key="2">
    <source>
        <dbReference type="Proteomes" id="UP000188533"/>
    </source>
</evidence>
<name>A0A1Q3E943_LENED</name>
<dbReference type="AlphaFoldDB" id="A0A1Q3E943"/>
<protein>
    <submittedName>
        <fullName evidence="1">Uncharacterized protein</fullName>
    </submittedName>
</protein>